<evidence type="ECO:0000313" key="3">
    <source>
        <dbReference type="EMBL" id="KAH8029303.1"/>
    </source>
</evidence>
<keyword evidence="2" id="KW-1133">Transmembrane helix</keyword>
<reference evidence="3" key="2">
    <citation type="submission" date="2021-09" db="EMBL/GenBank/DDBJ databases">
        <authorList>
            <person name="Jia N."/>
            <person name="Wang J."/>
            <person name="Shi W."/>
            <person name="Du L."/>
            <person name="Sun Y."/>
            <person name="Zhan W."/>
            <person name="Jiang J."/>
            <person name="Wang Q."/>
            <person name="Zhang B."/>
            <person name="Ji P."/>
            <person name="Sakyi L.B."/>
            <person name="Cui X."/>
            <person name="Yuan T."/>
            <person name="Jiang B."/>
            <person name="Yang W."/>
            <person name="Lam T.T.-Y."/>
            <person name="Chang Q."/>
            <person name="Ding S."/>
            <person name="Wang X."/>
            <person name="Zhu J."/>
            <person name="Ruan X."/>
            <person name="Zhao L."/>
            <person name="Wei J."/>
            <person name="Que T."/>
            <person name="Du C."/>
            <person name="Cheng J."/>
            <person name="Dai P."/>
            <person name="Han X."/>
            <person name="Huang E."/>
            <person name="Gao Y."/>
            <person name="Liu J."/>
            <person name="Shao H."/>
            <person name="Ye R."/>
            <person name="Li L."/>
            <person name="Wei W."/>
            <person name="Wang X."/>
            <person name="Wang C."/>
            <person name="Huo Q."/>
            <person name="Li W."/>
            <person name="Guo W."/>
            <person name="Chen H."/>
            <person name="Chen S."/>
            <person name="Zhou L."/>
            <person name="Zhou L."/>
            <person name="Ni X."/>
            <person name="Tian J."/>
            <person name="Zhou Y."/>
            <person name="Sheng Y."/>
            <person name="Liu T."/>
            <person name="Pan Y."/>
            <person name="Xia L."/>
            <person name="Li J."/>
            <person name="Zhao F."/>
            <person name="Cao W."/>
        </authorList>
    </citation>
    <scope>NUCLEOTIDE SEQUENCE</scope>
    <source>
        <strain evidence="3">Rmic-2018</strain>
        <tissue evidence="3">Larvae</tissue>
    </source>
</reference>
<dbReference type="EMBL" id="JABSTU010000006">
    <property type="protein sequence ID" value="KAH8029303.1"/>
    <property type="molecule type" value="Genomic_DNA"/>
</dbReference>
<evidence type="ECO:0000313" key="4">
    <source>
        <dbReference type="Proteomes" id="UP000821866"/>
    </source>
</evidence>
<name>A0A9J6E485_RHIMP</name>
<keyword evidence="2" id="KW-0812">Transmembrane</keyword>
<gene>
    <name evidence="3" type="ORF">HPB51_025171</name>
</gene>
<comment type="caution">
    <text evidence="3">The sequence shown here is derived from an EMBL/GenBank/DDBJ whole genome shotgun (WGS) entry which is preliminary data.</text>
</comment>
<feature type="region of interest" description="Disordered" evidence="1">
    <location>
        <begin position="48"/>
        <end position="87"/>
    </location>
</feature>
<keyword evidence="2" id="KW-0472">Membrane</keyword>
<keyword evidence="4" id="KW-1185">Reference proteome</keyword>
<accession>A0A9J6E485</accession>
<organism evidence="3 4">
    <name type="scientific">Rhipicephalus microplus</name>
    <name type="common">Cattle tick</name>
    <name type="synonym">Boophilus microplus</name>
    <dbReference type="NCBI Taxonomy" id="6941"/>
    <lineage>
        <taxon>Eukaryota</taxon>
        <taxon>Metazoa</taxon>
        <taxon>Ecdysozoa</taxon>
        <taxon>Arthropoda</taxon>
        <taxon>Chelicerata</taxon>
        <taxon>Arachnida</taxon>
        <taxon>Acari</taxon>
        <taxon>Parasitiformes</taxon>
        <taxon>Ixodida</taxon>
        <taxon>Ixodoidea</taxon>
        <taxon>Ixodidae</taxon>
        <taxon>Rhipicephalinae</taxon>
        <taxon>Rhipicephalus</taxon>
        <taxon>Boophilus</taxon>
    </lineage>
</organism>
<dbReference type="Proteomes" id="UP000821866">
    <property type="component" value="Chromosome 4"/>
</dbReference>
<proteinExistence type="predicted"/>
<feature type="compositionally biased region" description="Pro residues" evidence="1">
    <location>
        <begin position="74"/>
        <end position="83"/>
    </location>
</feature>
<sequence>MTPAEEPPDLTWIFLVMVVVAVFLMVTMYVSYAVNMARWEKARATAMSKPTFPPDEACPPTVLPTNTVGNLPGQRPPVPPPGSPYAQQPQFVEQRPQLGQAAAIGAAYPAEPVQPIGSPYAPPVQLVAGTFPRVPSQASATAVDVGANQGFNAAVPTGVAVLEPSLTSSADALVEFPAMPVAADIGPPRPVGRRRRRRGVAPNANTTDWVFCLAMTLLLLLTVLAALAYLSYKKLLAMKRRGPRHYRSR</sequence>
<evidence type="ECO:0000256" key="1">
    <source>
        <dbReference type="SAM" id="MobiDB-lite"/>
    </source>
</evidence>
<evidence type="ECO:0000256" key="2">
    <source>
        <dbReference type="SAM" id="Phobius"/>
    </source>
</evidence>
<feature type="transmembrane region" description="Helical" evidence="2">
    <location>
        <begin position="206"/>
        <end position="230"/>
    </location>
</feature>
<feature type="transmembrane region" description="Helical" evidence="2">
    <location>
        <begin position="12"/>
        <end position="34"/>
    </location>
</feature>
<reference evidence="3" key="1">
    <citation type="journal article" date="2020" name="Cell">
        <title>Large-Scale Comparative Analyses of Tick Genomes Elucidate Their Genetic Diversity and Vector Capacities.</title>
        <authorList>
            <consortium name="Tick Genome and Microbiome Consortium (TIGMIC)"/>
            <person name="Jia N."/>
            <person name="Wang J."/>
            <person name="Shi W."/>
            <person name="Du L."/>
            <person name="Sun Y."/>
            <person name="Zhan W."/>
            <person name="Jiang J.F."/>
            <person name="Wang Q."/>
            <person name="Zhang B."/>
            <person name="Ji P."/>
            <person name="Bell-Sakyi L."/>
            <person name="Cui X.M."/>
            <person name="Yuan T.T."/>
            <person name="Jiang B.G."/>
            <person name="Yang W.F."/>
            <person name="Lam T.T."/>
            <person name="Chang Q.C."/>
            <person name="Ding S.J."/>
            <person name="Wang X.J."/>
            <person name="Zhu J.G."/>
            <person name="Ruan X.D."/>
            <person name="Zhao L."/>
            <person name="Wei J.T."/>
            <person name="Ye R.Z."/>
            <person name="Que T.C."/>
            <person name="Du C.H."/>
            <person name="Zhou Y.H."/>
            <person name="Cheng J.X."/>
            <person name="Dai P.F."/>
            <person name="Guo W.B."/>
            <person name="Han X.H."/>
            <person name="Huang E.J."/>
            <person name="Li L.F."/>
            <person name="Wei W."/>
            <person name="Gao Y.C."/>
            <person name="Liu J.Z."/>
            <person name="Shao H.Z."/>
            <person name="Wang X."/>
            <person name="Wang C.C."/>
            <person name="Yang T.C."/>
            <person name="Huo Q.B."/>
            <person name="Li W."/>
            <person name="Chen H.Y."/>
            <person name="Chen S.E."/>
            <person name="Zhou L.G."/>
            <person name="Ni X.B."/>
            <person name="Tian J.H."/>
            <person name="Sheng Y."/>
            <person name="Liu T."/>
            <person name="Pan Y.S."/>
            <person name="Xia L.Y."/>
            <person name="Li J."/>
            <person name="Zhao F."/>
            <person name="Cao W.C."/>
        </authorList>
    </citation>
    <scope>NUCLEOTIDE SEQUENCE</scope>
    <source>
        <strain evidence="3">Rmic-2018</strain>
    </source>
</reference>
<dbReference type="AlphaFoldDB" id="A0A9J6E485"/>
<protein>
    <submittedName>
        <fullName evidence="3">Uncharacterized protein</fullName>
    </submittedName>
</protein>